<evidence type="ECO:0000313" key="1">
    <source>
        <dbReference type="EMBL" id="SDN03137.1"/>
    </source>
</evidence>
<accession>A0A1G9Y249</accession>
<dbReference type="RefSeq" id="WP_089699054.1">
    <property type="nucleotide sequence ID" value="NZ_FNHL01000004.1"/>
</dbReference>
<organism evidence="1 2">
    <name type="scientific">Halogranum gelatinilyticum</name>
    <dbReference type="NCBI Taxonomy" id="660521"/>
    <lineage>
        <taxon>Archaea</taxon>
        <taxon>Methanobacteriati</taxon>
        <taxon>Methanobacteriota</taxon>
        <taxon>Stenosarchaea group</taxon>
        <taxon>Halobacteria</taxon>
        <taxon>Halobacteriales</taxon>
        <taxon>Haloferacaceae</taxon>
    </lineage>
</organism>
<gene>
    <name evidence="1" type="ORF">SAMN04487949_3232</name>
</gene>
<proteinExistence type="predicted"/>
<dbReference type="Proteomes" id="UP000199451">
    <property type="component" value="Unassembled WGS sequence"/>
</dbReference>
<name>A0A1G9Y249_9EURY</name>
<sequence length="77" mass="8840">MHPDGHDMTEGDKLYLDQFGTEWSDYGVWDAACSFGYSAVLRAEVDGDEVVVLVNEDNENDVYHLIECEQTWDEHEV</sequence>
<evidence type="ECO:0000313" key="2">
    <source>
        <dbReference type="Proteomes" id="UP000199451"/>
    </source>
</evidence>
<dbReference type="STRING" id="660521.SAMN04487949_3232"/>
<protein>
    <submittedName>
        <fullName evidence="1">Uncharacterized protein</fullName>
    </submittedName>
</protein>
<dbReference type="EMBL" id="FNHL01000004">
    <property type="protein sequence ID" value="SDN03137.1"/>
    <property type="molecule type" value="Genomic_DNA"/>
</dbReference>
<keyword evidence="2" id="KW-1185">Reference proteome</keyword>
<reference evidence="2" key="1">
    <citation type="submission" date="2016-10" db="EMBL/GenBank/DDBJ databases">
        <authorList>
            <person name="Varghese N."/>
            <person name="Submissions S."/>
        </authorList>
    </citation>
    <scope>NUCLEOTIDE SEQUENCE [LARGE SCALE GENOMIC DNA]</scope>
    <source>
        <strain evidence="2">CGMCC 1.10119</strain>
    </source>
</reference>
<dbReference type="AlphaFoldDB" id="A0A1G9Y249"/>